<dbReference type="Pfam" id="PF23603">
    <property type="entry name" value="Ubiquitin_TPR1"/>
    <property type="match status" value="1"/>
</dbReference>
<feature type="region of interest" description="Disordered" evidence="4">
    <location>
        <begin position="317"/>
        <end position="359"/>
    </location>
</feature>
<name>A0A9P0YRR9_CUSEU</name>
<feature type="region of interest" description="Disordered" evidence="4">
    <location>
        <begin position="204"/>
        <end position="234"/>
    </location>
</feature>
<proteinExistence type="predicted"/>
<dbReference type="InterPro" id="IPR001005">
    <property type="entry name" value="SANT/Myb"/>
</dbReference>
<organism evidence="7 8">
    <name type="scientific">Cuscuta europaea</name>
    <name type="common">European dodder</name>
    <dbReference type="NCBI Taxonomy" id="41803"/>
    <lineage>
        <taxon>Eukaryota</taxon>
        <taxon>Viridiplantae</taxon>
        <taxon>Streptophyta</taxon>
        <taxon>Embryophyta</taxon>
        <taxon>Tracheophyta</taxon>
        <taxon>Spermatophyta</taxon>
        <taxon>Magnoliopsida</taxon>
        <taxon>eudicotyledons</taxon>
        <taxon>Gunneridae</taxon>
        <taxon>Pentapetalae</taxon>
        <taxon>asterids</taxon>
        <taxon>lamiids</taxon>
        <taxon>Solanales</taxon>
        <taxon>Convolvulaceae</taxon>
        <taxon>Cuscuteae</taxon>
        <taxon>Cuscuta</taxon>
        <taxon>Cuscuta subgen. Cuscuta</taxon>
    </lineage>
</organism>
<feature type="compositionally biased region" description="Polar residues" evidence="4">
    <location>
        <begin position="211"/>
        <end position="221"/>
    </location>
</feature>
<dbReference type="CDD" id="cd11660">
    <property type="entry name" value="SANT_TRF"/>
    <property type="match status" value="1"/>
</dbReference>
<dbReference type="GO" id="GO:0000976">
    <property type="term" value="F:transcription cis-regulatory region binding"/>
    <property type="evidence" value="ECO:0007669"/>
    <property type="project" value="UniProtKB-ARBA"/>
</dbReference>
<evidence type="ECO:0000256" key="3">
    <source>
        <dbReference type="ARBA" id="ARBA00023242"/>
    </source>
</evidence>
<dbReference type="Gene3D" id="1.10.246.220">
    <property type="match status" value="1"/>
</dbReference>
<keyword evidence="3" id="KW-0539">Nucleus</keyword>
<dbReference type="InterPro" id="IPR017930">
    <property type="entry name" value="Myb_dom"/>
</dbReference>
<evidence type="ECO:0000256" key="1">
    <source>
        <dbReference type="ARBA" id="ARBA00004123"/>
    </source>
</evidence>
<gene>
    <name evidence="7" type="ORF">CEURO_LOCUS4667</name>
</gene>
<feature type="compositionally biased region" description="Low complexity" evidence="4">
    <location>
        <begin position="64"/>
        <end position="76"/>
    </location>
</feature>
<dbReference type="InterPro" id="IPR031105">
    <property type="entry name" value="TRP_plant"/>
</dbReference>
<feature type="domain" description="HTH myb-type" evidence="6">
    <location>
        <begin position="420"/>
        <end position="479"/>
    </location>
</feature>
<dbReference type="InterPro" id="IPR029071">
    <property type="entry name" value="Ubiquitin-like_domsf"/>
</dbReference>
<dbReference type="SUPFAM" id="SSF54236">
    <property type="entry name" value="Ubiquitin-like"/>
    <property type="match status" value="1"/>
</dbReference>
<keyword evidence="2" id="KW-0238">DNA-binding</keyword>
<sequence length="516" mass="57208">MVLHKGLDNNNGFIGYEAPPIPRSTRSTRKRGIIWRKPEVNEQKCAFDLLATIAGNILLEEGQNSPSSANTSSSTKDSIKKEKQNEEETLEHQPCDHGGYERRFFLSELVSQEHPLRDNAEHDTWPSALTTTSSDCSEKLELGSLNRKDGPDVSGTNVSSSCQLGFEFGNGRNDLDLKRQRSLKDYPFKKRKLYDDKNSVSISEAGRSNEDASSYTLTAGTPNPAAAEGGSFRSNDSPVKLRIKSFRIPELFIEIPETATVGSLKRTVMEAVTTILGGGLRVGVLLQGKKVRDDSKTLLQSGICHDNNMLNAVGFTLEPNSSQDSPHPVSPKDHPFVLSRDSPEPLASVGRSGVEAKRNDARRGMRMINFIGSAHDSATSINKRGASDDSRALVAVPNRNMEALAMVAPSLRKPKRSETAQRRIRRPFSVSEVEALVQAVEKLGTGRWRDVKLRAFDNAKHRTYVDLKDKWKTLVHTARISPQQRRGEPVPQELLDRVLTAHAYWSQHHSPTCLLL</sequence>
<feature type="compositionally biased region" description="Basic and acidic residues" evidence="4">
    <location>
        <begin position="77"/>
        <end position="96"/>
    </location>
</feature>
<dbReference type="GO" id="GO:0005634">
    <property type="term" value="C:nucleus"/>
    <property type="evidence" value="ECO:0007669"/>
    <property type="project" value="UniProtKB-SubCell"/>
</dbReference>
<dbReference type="OrthoDB" id="2020981at2759"/>
<evidence type="ECO:0000256" key="2">
    <source>
        <dbReference type="ARBA" id="ARBA00023125"/>
    </source>
</evidence>
<evidence type="ECO:0000259" key="5">
    <source>
        <dbReference type="PROSITE" id="PS50090"/>
    </source>
</evidence>
<comment type="caution">
    <text evidence="7">The sequence shown here is derived from an EMBL/GenBank/DDBJ whole genome shotgun (WGS) entry which is preliminary data.</text>
</comment>
<dbReference type="InterPro" id="IPR057625">
    <property type="entry name" value="TPR1-6-like_ubiquitin"/>
</dbReference>
<evidence type="ECO:0000256" key="4">
    <source>
        <dbReference type="SAM" id="MobiDB-lite"/>
    </source>
</evidence>
<dbReference type="PANTHER" id="PTHR21717:SF70">
    <property type="entry name" value="TELOMERE REPEAT-BINDING PROTEIN 2-RELATED"/>
    <property type="match status" value="1"/>
</dbReference>
<dbReference type="SUPFAM" id="SSF46689">
    <property type="entry name" value="Homeodomain-like"/>
    <property type="match status" value="1"/>
</dbReference>
<dbReference type="AlphaFoldDB" id="A0A9P0YRR9"/>
<feature type="region of interest" description="Disordered" evidence="4">
    <location>
        <begin position="62"/>
        <end position="96"/>
    </location>
</feature>
<feature type="domain" description="Myb-like" evidence="5">
    <location>
        <begin position="420"/>
        <end position="475"/>
    </location>
</feature>
<dbReference type="GO" id="GO:0010597">
    <property type="term" value="P:green leaf volatile biosynthetic process"/>
    <property type="evidence" value="ECO:0007669"/>
    <property type="project" value="UniProtKB-ARBA"/>
</dbReference>
<dbReference type="PANTHER" id="PTHR21717">
    <property type="entry name" value="TELOMERIC REPEAT BINDING PROTEIN"/>
    <property type="match status" value="1"/>
</dbReference>
<protein>
    <submittedName>
        <fullName evidence="7">Uncharacterized protein</fullName>
    </submittedName>
</protein>
<keyword evidence="8" id="KW-1185">Reference proteome</keyword>
<dbReference type="PROSITE" id="PS50090">
    <property type="entry name" value="MYB_LIKE"/>
    <property type="match status" value="1"/>
</dbReference>
<dbReference type="PROSITE" id="PS51294">
    <property type="entry name" value="HTH_MYB"/>
    <property type="match status" value="1"/>
</dbReference>
<dbReference type="GO" id="GO:0042162">
    <property type="term" value="F:telomeric DNA binding"/>
    <property type="evidence" value="ECO:0007669"/>
    <property type="project" value="UniProtKB-ARBA"/>
</dbReference>
<evidence type="ECO:0000313" key="7">
    <source>
        <dbReference type="EMBL" id="CAH9073159.1"/>
    </source>
</evidence>
<dbReference type="Pfam" id="PF00249">
    <property type="entry name" value="Myb_DNA-binding"/>
    <property type="match status" value="1"/>
</dbReference>
<dbReference type="EMBL" id="CAMAPE010000008">
    <property type="protein sequence ID" value="CAH9073159.1"/>
    <property type="molecule type" value="Genomic_DNA"/>
</dbReference>
<comment type="subcellular location">
    <subcellularLocation>
        <location evidence="1">Nucleus</location>
    </subcellularLocation>
</comment>
<dbReference type="Proteomes" id="UP001152484">
    <property type="component" value="Unassembled WGS sequence"/>
</dbReference>
<accession>A0A9P0YRR9</accession>
<dbReference type="SMART" id="SM00717">
    <property type="entry name" value="SANT"/>
    <property type="match status" value="1"/>
</dbReference>
<reference evidence="7" key="1">
    <citation type="submission" date="2022-07" db="EMBL/GenBank/DDBJ databases">
        <authorList>
            <person name="Macas J."/>
            <person name="Novak P."/>
            <person name="Neumann P."/>
        </authorList>
    </citation>
    <scope>NUCLEOTIDE SEQUENCE</scope>
</reference>
<evidence type="ECO:0000259" key="6">
    <source>
        <dbReference type="PROSITE" id="PS51294"/>
    </source>
</evidence>
<dbReference type="InterPro" id="IPR009057">
    <property type="entry name" value="Homeodomain-like_sf"/>
</dbReference>
<evidence type="ECO:0000313" key="8">
    <source>
        <dbReference type="Proteomes" id="UP001152484"/>
    </source>
</evidence>